<dbReference type="PANTHER" id="PTHR43213">
    <property type="entry name" value="BIFUNCTIONAL DTTP/UTP PYROPHOSPHATASE/METHYLTRANSFERASE PROTEIN-RELATED"/>
    <property type="match status" value="1"/>
</dbReference>
<evidence type="ECO:0000256" key="3">
    <source>
        <dbReference type="HAMAP-Rule" id="MF_00528"/>
    </source>
</evidence>
<dbReference type="SUPFAM" id="SSF52972">
    <property type="entry name" value="ITPase-like"/>
    <property type="match status" value="1"/>
</dbReference>
<evidence type="ECO:0000313" key="4">
    <source>
        <dbReference type="EMBL" id="SQF66089.1"/>
    </source>
</evidence>
<keyword evidence="2 3" id="KW-0378">Hydrolase</keyword>
<dbReference type="Gene3D" id="3.90.950.10">
    <property type="match status" value="1"/>
</dbReference>
<dbReference type="RefSeq" id="WP_111714908.1">
    <property type="nucleotide sequence ID" value="NZ_JANCPS010000106.1"/>
</dbReference>
<organism evidence="4 5">
    <name type="scientific">Streptococcus dysgalactiae subsp. equisimilis</name>
    <name type="common">Streptococcus equisimilis</name>
    <dbReference type="NCBI Taxonomy" id="119602"/>
    <lineage>
        <taxon>Bacteria</taxon>
        <taxon>Bacillati</taxon>
        <taxon>Bacillota</taxon>
        <taxon>Bacilli</taxon>
        <taxon>Lactobacillales</taxon>
        <taxon>Streptococcaceae</taxon>
        <taxon>Streptococcus</taxon>
    </lineage>
</organism>
<comment type="catalytic activity">
    <reaction evidence="3">
        <text>a ribonucleoside 5'-triphosphate + H2O = a ribonucleoside 5'-phosphate + diphosphate + H(+)</text>
        <dbReference type="Rhea" id="RHEA:23996"/>
        <dbReference type="ChEBI" id="CHEBI:15377"/>
        <dbReference type="ChEBI" id="CHEBI:15378"/>
        <dbReference type="ChEBI" id="CHEBI:33019"/>
        <dbReference type="ChEBI" id="CHEBI:58043"/>
        <dbReference type="ChEBI" id="CHEBI:61557"/>
        <dbReference type="EC" id="3.6.1.9"/>
    </reaction>
</comment>
<keyword evidence="3" id="KW-0963">Cytoplasm</keyword>
<dbReference type="PIRSF" id="PIRSF006305">
    <property type="entry name" value="Maf"/>
    <property type="match status" value="1"/>
</dbReference>
<dbReference type="EMBL" id="LS483361">
    <property type="protein sequence ID" value="SQF66089.1"/>
    <property type="molecule type" value="Genomic_DNA"/>
</dbReference>
<comment type="subcellular location">
    <subcellularLocation>
        <location evidence="3">Cytoplasm</location>
    </subcellularLocation>
</comment>
<evidence type="ECO:0000256" key="1">
    <source>
        <dbReference type="ARBA" id="ARBA00001968"/>
    </source>
</evidence>
<dbReference type="GO" id="GO:0009117">
    <property type="term" value="P:nucleotide metabolic process"/>
    <property type="evidence" value="ECO:0007669"/>
    <property type="project" value="UniProtKB-KW"/>
</dbReference>
<dbReference type="InterPro" id="IPR003697">
    <property type="entry name" value="Maf-like"/>
</dbReference>
<reference evidence="4 5" key="1">
    <citation type="submission" date="2018-06" db="EMBL/GenBank/DDBJ databases">
        <authorList>
            <consortium name="Pathogen Informatics"/>
            <person name="Doyle S."/>
        </authorList>
    </citation>
    <scope>NUCLEOTIDE SEQUENCE [LARGE SCALE GENOMIC DNA]</scope>
    <source>
        <strain evidence="4 5">NCTC6179</strain>
    </source>
</reference>
<dbReference type="InterPro" id="IPR029001">
    <property type="entry name" value="ITPase-like_fam"/>
</dbReference>
<evidence type="ECO:0000313" key="5">
    <source>
        <dbReference type="Proteomes" id="UP000249571"/>
    </source>
</evidence>
<dbReference type="AlphaFoldDB" id="A0A9X8SXK6"/>
<sequence>METVVTYEKQGMLPKVDKYILLSTSPRRKDLLTFLNPEIMSVYVDERAIQDHYMKVFNDEPFLMRAAKSCCELAKAKSQTTIAKGALYLSADTIIVSEDRVCHKPQTTAEAVATLRSYFGKSHYAVTGVCLKAKDYQEVFYTLAKIDFVDYYDALDEAITTYVSRYQPFDKAGAYSIRDIDPRFIKGITGDMNTILGLPVAELSQRLFGKIGETIK</sequence>
<keyword evidence="3" id="KW-0546">Nucleotide metabolism</keyword>
<gene>
    <name evidence="4" type="primary">maf</name>
    <name evidence="4" type="ORF">NCTC6179_00229</name>
</gene>
<dbReference type="Proteomes" id="UP000249571">
    <property type="component" value="Chromosome 1"/>
</dbReference>
<dbReference type="PANTHER" id="PTHR43213:SF5">
    <property type="entry name" value="BIFUNCTIONAL DTTP_UTP PYROPHOSPHATASE_METHYLTRANSFERASE PROTEIN-RELATED"/>
    <property type="match status" value="1"/>
</dbReference>
<comment type="similarity">
    <text evidence="3">Belongs to the Maf family.</text>
</comment>
<accession>A0A9X8SXK6</accession>
<comment type="cofactor">
    <cofactor evidence="1 3">
        <name>a divalent metal cation</name>
        <dbReference type="ChEBI" id="CHEBI:60240"/>
    </cofactor>
</comment>
<dbReference type="GO" id="GO:0047429">
    <property type="term" value="F:nucleoside triphosphate diphosphatase activity"/>
    <property type="evidence" value="ECO:0007669"/>
    <property type="project" value="UniProtKB-EC"/>
</dbReference>
<dbReference type="Pfam" id="PF02545">
    <property type="entry name" value="Maf"/>
    <property type="match status" value="1"/>
</dbReference>
<dbReference type="HAMAP" id="MF_00528">
    <property type="entry name" value="Maf"/>
    <property type="match status" value="1"/>
</dbReference>
<evidence type="ECO:0000256" key="2">
    <source>
        <dbReference type="ARBA" id="ARBA00022801"/>
    </source>
</evidence>
<comment type="function">
    <text evidence="3">Nucleoside triphosphate pyrophosphatase. May have a dual role in cell division arrest and in preventing the incorporation of modified nucleotides into cellular nucleic acids.</text>
</comment>
<name>A0A9X8SXK6_STREQ</name>
<comment type="catalytic activity">
    <reaction evidence="3">
        <text>a 2'-deoxyribonucleoside 5'-triphosphate + H2O = a 2'-deoxyribonucleoside 5'-phosphate + diphosphate + H(+)</text>
        <dbReference type="Rhea" id="RHEA:44644"/>
        <dbReference type="ChEBI" id="CHEBI:15377"/>
        <dbReference type="ChEBI" id="CHEBI:15378"/>
        <dbReference type="ChEBI" id="CHEBI:33019"/>
        <dbReference type="ChEBI" id="CHEBI:61560"/>
        <dbReference type="ChEBI" id="CHEBI:65317"/>
        <dbReference type="EC" id="3.6.1.9"/>
    </reaction>
</comment>
<dbReference type="GO" id="GO:0005737">
    <property type="term" value="C:cytoplasm"/>
    <property type="evidence" value="ECO:0007669"/>
    <property type="project" value="UniProtKB-SubCell"/>
</dbReference>
<proteinExistence type="inferred from homology"/>
<feature type="active site" description="Proton acceptor" evidence="3">
    <location>
        <position position="92"/>
    </location>
</feature>
<dbReference type="EC" id="3.6.1.9" evidence="3"/>
<comment type="caution">
    <text evidence="3">Lacks conserved residue(s) required for the propagation of feature annotation.</text>
</comment>
<protein>
    <recommendedName>
        <fullName evidence="3">Nucleoside triphosphate pyrophosphatase</fullName>
        <ecNumber evidence="3">3.6.1.9</ecNumber>
    </recommendedName>
    <alternativeName>
        <fullName evidence="3">Nucleotide pyrophosphatase</fullName>
        <shortName evidence="3">Nucleotide PPase</shortName>
    </alternativeName>
</protein>